<name>A0A8S5MSJ4_9CAUD</name>
<evidence type="ECO:0008006" key="3">
    <source>
        <dbReference type="Google" id="ProtNLM"/>
    </source>
</evidence>
<reference evidence="2" key="1">
    <citation type="journal article" date="2021" name="Proc. Natl. Acad. Sci. U.S.A.">
        <title>A Catalog of Tens of Thousands of Viruses from Human Metagenomes Reveals Hidden Associations with Chronic Diseases.</title>
        <authorList>
            <person name="Tisza M.J."/>
            <person name="Buck C.B."/>
        </authorList>
    </citation>
    <scope>NUCLEOTIDE SEQUENCE</scope>
    <source>
        <strain evidence="2">CtGjZ5</strain>
    </source>
</reference>
<evidence type="ECO:0000313" key="2">
    <source>
        <dbReference type="EMBL" id="DAD85112.1"/>
    </source>
</evidence>
<protein>
    <recommendedName>
        <fullName evidence="3">DUF1351 domain-containing protein</fullName>
    </recommendedName>
</protein>
<feature type="compositionally biased region" description="Low complexity" evidence="1">
    <location>
        <begin position="245"/>
        <end position="255"/>
    </location>
</feature>
<proteinExistence type="predicted"/>
<feature type="region of interest" description="Disordered" evidence="1">
    <location>
        <begin position="214"/>
        <end position="262"/>
    </location>
</feature>
<dbReference type="InterPro" id="IPR009785">
    <property type="entry name" value="Prophage_Lj928_Orf309"/>
</dbReference>
<feature type="compositionally biased region" description="Basic and acidic residues" evidence="1">
    <location>
        <begin position="214"/>
        <end position="244"/>
    </location>
</feature>
<evidence type="ECO:0000256" key="1">
    <source>
        <dbReference type="SAM" id="MobiDB-lite"/>
    </source>
</evidence>
<dbReference type="EMBL" id="BK014974">
    <property type="protein sequence ID" value="DAD85112.1"/>
    <property type="molecule type" value="Genomic_DNA"/>
</dbReference>
<accession>A0A8S5MSJ4</accession>
<organism evidence="2">
    <name type="scientific">Myoviridae sp. ctGjZ5</name>
    <dbReference type="NCBI Taxonomy" id="2826634"/>
    <lineage>
        <taxon>Viruses</taxon>
        <taxon>Duplodnaviria</taxon>
        <taxon>Heunggongvirae</taxon>
        <taxon>Uroviricota</taxon>
        <taxon>Caudoviricetes</taxon>
    </lineage>
</organism>
<dbReference type="Pfam" id="PF07083">
    <property type="entry name" value="DUF1351"/>
    <property type="match status" value="1"/>
</dbReference>
<sequence>MELKIYNPVEDGFIKKIDWNYEDLKAEIETRTAEYAASVYNDDSIKNAKDDRAKLNKLKDALEGKRSSVRKQMLEPYEIFSSEIKSLTVLIDKAISNIDGQVKDYESRQRKMKEAKIREFYDANIFDLEKYLPFERVIKPSYLNVSTSMKSIKEEISAMIQRVSEGIALLNDTDSPYVVDMKAEFLKTYDIGAALAVKNRLEAAERKRQEYEAERARQKAEREAKEKAETEKLIQAGKKEEAAPEQKPAPQEAPKIAVEQKTVPEEEPVCALDFRVYVTKSQMEKLKKFLNDSGIRFEPVPRQ</sequence>